<protein>
    <submittedName>
        <fullName evidence="2">ABC transporter substrate-binding protein</fullName>
    </submittedName>
</protein>
<dbReference type="AlphaFoldDB" id="A0A5J6WP66"/>
<gene>
    <name evidence="2" type="ORF">FR932_10375</name>
</gene>
<dbReference type="PANTHER" id="PTHR42779">
    <property type="entry name" value="PROTEIN YNJB"/>
    <property type="match status" value="1"/>
</dbReference>
<dbReference type="Proteomes" id="UP000327424">
    <property type="component" value="Chromosome"/>
</dbReference>
<sequence>MLKLIHKLFVGFSLLLITTFSQANDLDWPAVEQKAKGQTVYFYAWGGSPEINNYLRWADKRLNSEYGVRLKHVKVGDIAEAITRLAAEKTAKKNTNGSVDMVWVNGENFKSMKRYDLITDSFATQLPNWRYVDKTLPVDSDFSEPTLGLEAPWGVGQLVFIYDTENLDNPPTSFNELLAYAIEHPNKISYPKPPSFHGTSFLKAALLELASDNTPLYKPVDTQSFAAISAPLWNYLDKLNLVAWHQGKQFPGSASETIQLLDDGELDIAISFNPNEATTSQQSGKLSDTTVAYAMKAGALSNIHFLSIPWNAAAKEGALVAINFLLSPEAQSRKGDLAIWGDPTVLAPRHITGSAQKTKLFKSIPEPHPSWQAALEAEWQKRYGH</sequence>
<dbReference type="Pfam" id="PF13416">
    <property type="entry name" value="SBP_bac_8"/>
    <property type="match status" value="1"/>
</dbReference>
<feature type="chain" id="PRO_5023808717" evidence="1">
    <location>
        <begin position="24"/>
        <end position="385"/>
    </location>
</feature>
<evidence type="ECO:0000256" key="1">
    <source>
        <dbReference type="SAM" id="SignalP"/>
    </source>
</evidence>
<proteinExistence type="predicted"/>
<dbReference type="KEGG" id="mmaa:FR932_10375"/>
<dbReference type="NCBIfam" id="NF008633">
    <property type="entry name" value="PRK11622.1"/>
    <property type="match status" value="1"/>
</dbReference>
<evidence type="ECO:0000313" key="2">
    <source>
        <dbReference type="EMBL" id="QFI38222.1"/>
    </source>
</evidence>
<organism evidence="2 3">
    <name type="scientific">Moritella marina ATCC 15381</name>
    <dbReference type="NCBI Taxonomy" id="1202962"/>
    <lineage>
        <taxon>Bacteria</taxon>
        <taxon>Pseudomonadati</taxon>
        <taxon>Pseudomonadota</taxon>
        <taxon>Gammaproteobacteria</taxon>
        <taxon>Alteromonadales</taxon>
        <taxon>Moritellaceae</taxon>
        <taxon>Moritella</taxon>
    </lineage>
</organism>
<accession>A0A5J6WP66</accession>
<dbReference type="OrthoDB" id="3239593at2"/>
<dbReference type="EMBL" id="CP044399">
    <property type="protein sequence ID" value="QFI38222.1"/>
    <property type="molecule type" value="Genomic_DNA"/>
</dbReference>
<dbReference type="PANTHER" id="PTHR42779:SF1">
    <property type="entry name" value="PROTEIN YNJB"/>
    <property type="match status" value="1"/>
</dbReference>
<keyword evidence="1" id="KW-0732">Signal</keyword>
<dbReference type="InterPro" id="IPR027020">
    <property type="entry name" value="YnjB"/>
</dbReference>
<dbReference type="Gene3D" id="3.40.190.10">
    <property type="entry name" value="Periplasmic binding protein-like II"/>
    <property type="match status" value="2"/>
</dbReference>
<dbReference type="RefSeq" id="WP_019440548.1">
    <property type="nucleotide sequence ID" value="NZ_ALOE01000009.1"/>
</dbReference>
<dbReference type="SUPFAM" id="SSF53850">
    <property type="entry name" value="Periplasmic binding protein-like II"/>
    <property type="match status" value="1"/>
</dbReference>
<name>A0A5J6WP66_MORMI</name>
<feature type="signal peptide" evidence="1">
    <location>
        <begin position="1"/>
        <end position="23"/>
    </location>
</feature>
<dbReference type="InterPro" id="IPR006059">
    <property type="entry name" value="SBP"/>
</dbReference>
<keyword evidence="3" id="KW-1185">Reference proteome</keyword>
<evidence type="ECO:0000313" key="3">
    <source>
        <dbReference type="Proteomes" id="UP000327424"/>
    </source>
</evidence>
<dbReference type="PIRSF" id="PIRSF029172">
    <property type="entry name" value="UCP029172_ABC_sbc_YnjB"/>
    <property type="match status" value="1"/>
</dbReference>
<reference evidence="2 3" key="1">
    <citation type="submission" date="2019-09" db="EMBL/GenBank/DDBJ databases">
        <title>Hybrid Assembly of the complete Genome of the Deep-Sea Bacterium Moritella marina from long Nanopore and Illumina reads.</title>
        <authorList>
            <person name="Magin S."/>
            <person name="Georgoulis A."/>
            <person name="Papadimitriou K."/>
            <person name="Iliakis G."/>
            <person name="Vorgias C.E."/>
        </authorList>
    </citation>
    <scope>NUCLEOTIDE SEQUENCE [LARGE SCALE GENOMIC DNA]</scope>
    <source>
        <strain evidence="2 3">MP-1</strain>
    </source>
</reference>